<keyword evidence="3" id="KW-0238">DNA-binding</keyword>
<dbReference type="AlphaFoldDB" id="A0A128FIL4"/>
<dbReference type="Proteomes" id="UP000073601">
    <property type="component" value="Unassembled WGS sequence"/>
</dbReference>
<dbReference type="PROSITE" id="PS51898">
    <property type="entry name" value="TYR_RECOMBINASE"/>
    <property type="match status" value="1"/>
</dbReference>
<evidence type="ECO:0000256" key="3">
    <source>
        <dbReference type="ARBA" id="ARBA00023125"/>
    </source>
</evidence>
<evidence type="ECO:0000256" key="2">
    <source>
        <dbReference type="ARBA" id="ARBA00022908"/>
    </source>
</evidence>
<dbReference type="Pfam" id="PF12167">
    <property type="entry name" value="Arm-DNA-bind_2"/>
    <property type="match status" value="1"/>
</dbReference>
<dbReference type="EMBL" id="FIZY01000073">
    <property type="protein sequence ID" value="CZF86618.1"/>
    <property type="molecule type" value="Genomic_DNA"/>
</dbReference>
<dbReference type="GO" id="GO:0003677">
    <property type="term" value="F:DNA binding"/>
    <property type="evidence" value="ECO:0007669"/>
    <property type="project" value="UniProtKB-KW"/>
</dbReference>
<dbReference type="RefSeq" id="WP_062714633.1">
    <property type="nucleotide sequence ID" value="NZ_CAWRCI010000073.1"/>
</dbReference>
<organism evidence="6 7">
    <name type="scientific">Grimontia marina</name>
    <dbReference type="NCBI Taxonomy" id="646534"/>
    <lineage>
        <taxon>Bacteria</taxon>
        <taxon>Pseudomonadati</taxon>
        <taxon>Pseudomonadota</taxon>
        <taxon>Gammaproteobacteria</taxon>
        <taxon>Vibrionales</taxon>
        <taxon>Vibrionaceae</taxon>
        <taxon>Grimontia</taxon>
    </lineage>
</organism>
<comment type="similarity">
    <text evidence="1">Belongs to the 'phage' integrase family.</text>
</comment>
<dbReference type="PANTHER" id="PTHR30629">
    <property type="entry name" value="PROPHAGE INTEGRASE"/>
    <property type="match status" value="1"/>
</dbReference>
<protein>
    <submittedName>
        <fullName evidence="6">Transposase from transposon Tn916</fullName>
    </submittedName>
</protein>
<evidence type="ECO:0000256" key="4">
    <source>
        <dbReference type="ARBA" id="ARBA00023172"/>
    </source>
</evidence>
<dbReference type="GO" id="GO:0006310">
    <property type="term" value="P:DNA recombination"/>
    <property type="evidence" value="ECO:0007669"/>
    <property type="project" value="UniProtKB-KW"/>
</dbReference>
<name>A0A128FIL4_9GAMM</name>
<dbReference type="InterPro" id="IPR050808">
    <property type="entry name" value="Phage_Integrase"/>
</dbReference>
<dbReference type="Pfam" id="PF14659">
    <property type="entry name" value="Phage_int_SAM_3"/>
    <property type="match status" value="1"/>
</dbReference>
<dbReference type="GO" id="GO:0015074">
    <property type="term" value="P:DNA integration"/>
    <property type="evidence" value="ECO:0007669"/>
    <property type="project" value="UniProtKB-KW"/>
</dbReference>
<keyword evidence="2" id="KW-0229">DNA integration</keyword>
<dbReference type="PANTHER" id="PTHR30629:SF2">
    <property type="entry name" value="PROPHAGE INTEGRASE INTS-RELATED"/>
    <property type="match status" value="1"/>
</dbReference>
<dbReference type="InterPro" id="IPR013762">
    <property type="entry name" value="Integrase-like_cat_sf"/>
</dbReference>
<proteinExistence type="inferred from homology"/>
<accession>A0A128FIL4</accession>
<dbReference type="Gene3D" id="1.10.150.130">
    <property type="match status" value="1"/>
</dbReference>
<dbReference type="Pfam" id="PF00589">
    <property type="entry name" value="Phage_integrase"/>
    <property type="match status" value="1"/>
</dbReference>
<dbReference type="InterPro" id="IPR002104">
    <property type="entry name" value="Integrase_catalytic"/>
</dbReference>
<dbReference type="InterPro" id="IPR022000">
    <property type="entry name" value="Min27-like_integrase_DNA_bind"/>
</dbReference>
<gene>
    <name evidence="6" type="primary">Int-Tn</name>
    <name evidence="6" type="ORF">GMA8713_04652</name>
</gene>
<dbReference type="InterPro" id="IPR010998">
    <property type="entry name" value="Integrase_recombinase_N"/>
</dbReference>
<sequence length="402" mass="47118">MASITVRSGKLRLDFRVHGERCREQTALTDTESNRRKLKKVLTNIDADIRLGCFVYRDYFPGSSKATKFYHLDNAAAKRKLEMSSHYNIAHNQLAICDNVTFSDFAHEWFEVNQPRWKQSYRETLTIILNRYLLPVFGHHVINGINRAEILKFRAELSLNEKQISNDYINHIMTPLRMILSEAADRYEFRSPFENIKALRVEKRDVNPFSLSEVRHFLHHIRSDFQPYYTVRFFTGMRTAEIDGLKWKYVDFENGYIRIRETLVNGRPETAKTDGSVREIQMSNIVREALLNQKIVSEHKSDYVFCTKSGTPLDHRNVRDRIWKPTLKHLGLEYRRPYETRHTAATLWLAAGEAPEWIARQMGHANTKMLFEVYSRFVPNLTRQDGSAFEALLSKHLQGDDL</sequence>
<evidence type="ECO:0000259" key="5">
    <source>
        <dbReference type="PROSITE" id="PS51898"/>
    </source>
</evidence>
<feature type="domain" description="Tyr recombinase" evidence="5">
    <location>
        <begin position="204"/>
        <end position="387"/>
    </location>
</feature>
<keyword evidence="4" id="KW-0233">DNA recombination</keyword>
<evidence type="ECO:0000313" key="7">
    <source>
        <dbReference type="Proteomes" id="UP000073601"/>
    </source>
</evidence>
<dbReference type="Gene3D" id="1.10.443.10">
    <property type="entry name" value="Intergrase catalytic core"/>
    <property type="match status" value="1"/>
</dbReference>
<evidence type="ECO:0000313" key="6">
    <source>
        <dbReference type="EMBL" id="CZF86618.1"/>
    </source>
</evidence>
<reference evidence="7" key="1">
    <citation type="submission" date="2016-02" db="EMBL/GenBank/DDBJ databases">
        <authorList>
            <person name="Rodrigo-Torres Lidia"/>
            <person name="Arahal R.David."/>
        </authorList>
    </citation>
    <scope>NUCLEOTIDE SEQUENCE [LARGE SCALE GENOMIC DNA]</scope>
    <source>
        <strain evidence="7">CECT 8713</strain>
    </source>
</reference>
<dbReference type="InterPro" id="IPR004107">
    <property type="entry name" value="Integrase_SAM-like_N"/>
</dbReference>
<dbReference type="OrthoDB" id="5391994at2"/>
<dbReference type="CDD" id="cd01189">
    <property type="entry name" value="INT_ICEBs1_C_like"/>
    <property type="match status" value="1"/>
</dbReference>
<dbReference type="InterPro" id="IPR011010">
    <property type="entry name" value="DNA_brk_join_enz"/>
</dbReference>
<dbReference type="SUPFAM" id="SSF56349">
    <property type="entry name" value="DNA breaking-rejoining enzymes"/>
    <property type="match status" value="1"/>
</dbReference>
<keyword evidence="7" id="KW-1185">Reference proteome</keyword>
<evidence type="ECO:0000256" key="1">
    <source>
        <dbReference type="ARBA" id="ARBA00008857"/>
    </source>
</evidence>